<keyword evidence="1" id="KW-0472">Membrane</keyword>
<evidence type="ECO:0000313" key="2">
    <source>
        <dbReference type="EMBL" id="MFC3686920.1"/>
    </source>
</evidence>
<sequence>MLDVETVRLLGSVVCLVLAVVTMTLGLVSGAYHLPPHDRARLRASVPPALAALAGVVVFPWGAIG</sequence>
<reference evidence="3" key="1">
    <citation type="journal article" date="2019" name="Int. J. Syst. Evol. Microbiol.">
        <title>The Global Catalogue of Microorganisms (GCM) 10K type strain sequencing project: providing services to taxonomists for standard genome sequencing and annotation.</title>
        <authorList>
            <consortium name="The Broad Institute Genomics Platform"/>
            <consortium name="The Broad Institute Genome Sequencing Center for Infectious Disease"/>
            <person name="Wu L."/>
            <person name="Ma J."/>
        </authorList>
    </citation>
    <scope>NUCLEOTIDE SEQUENCE [LARGE SCALE GENOMIC DNA]</scope>
    <source>
        <strain evidence="3">NCAIM B.02333</strain>
    </source>
</reference>
<keyword evidence="1" id="KW-0812">Transmembrane</keyword>
<evidence type="ECO:0000256" key="1">
    <source>
        <dbReference type="SAM" id="Phobius"/>
    </source>
</evidence>
<comment type="caution">
    <text evidence="2">The sequence shown here is derived from an EMBL/GenBank/DDBJ whole genome shotgun (WGS) entry which is preliminary data.</text>
</comment>
<evidence type="ECO:0000313" key="3">
    <source>
        <dbReference type="Proteomes" id="UP001595685"/>
    </source>
</evidence>
<keyword evidence="1" id="KW-1133">Transmembrane helix</keyword>
<proteinExistence type="predicted"/>
<organism evidence="2 3">
    <name type="scientific">Aquipuribacter hungaricus</name>
    <dbReference type="NCBI Taxonomy" id="545624"/>
    <lineage>
        <taxon>Bacteria</taxon>
        <taxon>Bacillati</taxon>
        <taxon>Actinomycetota</taxon>
        <taxon>Actinomycetes</taxon>
        <taxon>Micrococcales</taxon>
        <taxon>Intrasporangiaceae</taxon>
        <taxon>Aquipuribacter</taxon>
    </lineage>
</organism>
<keyword evidence="3" id="KW-1185">Reference proteome</keyword>
<dbReference type="RefSeq" id="WP_340296013.1">
    <property type="nucleotide sequence ID" value="NZ_JBBEOI010000379.1"/>
</dbReference>
<accession>A0ABV7WBR6</accession>
<name>A0ABV7WBR6_9MICO</name>
<feature type="transmembrane region" description="Helical" evidence="1">
    <location>
        <begin position="6"/>
        <end position="32"/>
    </location>
</feature>
<dbReference type="EMBL" id="JBHRWW010000001">
    <property type="protein sequence ID" value="MFC3686920.1"/>
    <property type="molecule type" value="Genomic_DNA"/>
</dbReference>
<protein>
    <submittedName>
        <fullName evidence="2">Uncharacterized protein</fullName>
    </submittedName>
</protein>
<dbReference type="Proteomes" id="UP001595685">
    <property type="component" value="Unassembled WGS sequence"/>
</dbReference>
<gene>
    <name evidence="2" type="ORF">ACFOLH_01030</name>
</gene>
<feature type="transmembrane region" description="Helical" evidence="1">
    <location>
        <begin position="44"/>
        <end position="64"/>
    </location>
</feature>